<dbReference type="AlphaFoldDB" id="A0A7W8DQK8"/>
<accession>A0A7W8DQK8</accession>
<proteinExistence type="predicted"/>
<keyword evidence="2" id="KW-1185">Reference proteome</keyword>
<name>A0A7W8DQK8_9BACT</name>
<dbReference type="Proteomes" id="UP000534294">
    <property type="component" value="Unassembled WGS sequence"/>
</dbReference>
<dbReference type="EMBL" id="JACHIF010000005">
    <property type="protein sequence ID" value="MBB5038432.1"/>
    <property type="molecule type" value="Genomic_DNA"/>
</dbReference>
<gene>
    <name evidence="1" type="ORF">HNQ64_002695</name>
</gene>
<sequence>MRNVTDMANPLLDIWPYVHAIPSAQMGGHELWDKFVEFIYRSGNDRYDLVHVCTQTPNVFLVIVVDRRHVVIHGHRLLDFNELYSEVSTQ</sequence>
<reference evidence="1 2" key="1">
    <citation type="submission" date="2020-08" db="EMBL/GenBank/DDBJ databases">
        <title>Genomic Encyclopedia of Type Strains, Phase IV (KMG-IV): sequencing the most valuable type-strain genomes for metagenomic binning, comparative biology and taxonomic classification.</title>
        <authorList>
            <person name="Goeker M."/>
        </authorList>
    </citation>
    <scope>NUCLEOTIDE SEQUENCE [LARGE SCALE GENOMIC DNA]</scope>
    <source>
        <strain evidence="1 2">DSM 12251</strain>
    </source>
</reference>
<organism evidence="1 2">
    <name type="scientific">Prosthecobacter dejongeii</name>
    <dbReference type="NCBI Taxonomy" id="48465"/>
    <lineage>
        <taxon>Bacteria</taxon>
        <taxon>Pseudomonadati</taxon>
        <taxon>Verrucomicrobiota</taxon>
        <taxon>Verrucomicrobiia</taxon>
        <taxon>Verrucomicrobiales</taxon>
        <taxon>Verrucomicrobiaceae</taxon>
        <taxon>Prosthecobacter</taxon>
    </lineage>
</organism>
<comment type="caution">
    <text evidence="1">The sequence shown here is derived from an EMBL/GenBank/DDBJ whole genome shotgun (WGS) entry which is preliminary data.</text>
</comment>
<protein>
    <submittedName>
        <fullName evidence="1">Uncharacterized protein</fullName>
    </submittedName>
</protein>
<evidence type="ECO:0000313" key="1">
    <source>
        <dbReference type="EMBL" id="MBB5038432.1"/>
    </source>
</evidence>
<evidence type="ECO:0000313" key="2">
    <source>
        <dbReference type="Proteomes" id="UP000534294"/>
    </source>
</evidence>